<dbReference type="OrthoDB" id="6777793at2759"/>
<dbReference type="AlphaFoldDB" id="A0A4Y2LCH6"/>
<organism evidence="1 2">
    <name type="scientific">Araneus ventricosus</name>
    <name type="common">Orbweaver spider</name>
    <name type="synonym">Epeira ventricosa</name>
    <dbReference type="NCBI Taxonomy" id="182803"/>
    <lineage>
        <taxon>Eukaryota</taxon>
        <taxon>Metazoa</taxon>
        <taxon>Ecdysozoa</taxon>
        <taxon>Arthropoda</taxon>
        <taxon>Chelicerata</taxon>
        <taxon>Arachnida</taxon>
        <taxon>Araneae</taxon>
        <taxon>Araneomorphae</taxon>
        <taxon>Entelegynae</taxon>
        <taxon>Araneoidea</taxon>
        <taxon>Araneidae</taxon>
        <taxon>Araneus</taxon>
    </lineage>
</organism>
<dbReference type="EMBL" id="BGPR01005682">
    <property type="protein sequence ID" value="GBN12451.1"/>
    <property type="molecule type" value="Genomic_DNA"/>
</dbReference>
<protein>
    <submittedName>
        <fullName evidence="1">Uncharacterized protein</fullName>
    </submittedName>
</protein>
<name>A0A4Y2LCH6_ARAVE</name>
<keyword evidence="2" id="KW-1185">Reference proteome</keyword>
<reference evidence="1 2" key="1">
    <citation type="journal article" date="2019" name="Sci. Rep.">
        <title>Orb-weaving spider Araneus ventricosus genome elucidates the spidroin gene catalogue.</title>
        <authorList>
            <person name="Kono N."/>
            <person name="Nakamura H."/>
            <person name="Ohtoshi R."/>
            <person name="Moran D.A.P."/>
            <person name="Shinohara A."/>
            <person name="Yoshida Y."/>
            <person name="Fujiwara M."/>
            <person name="Mori M."/>
            <person name="Tomita M."/>
            <person name="Arakawa K."/>
        </authorList>
    </citation>
    <scope>NUCLEOTIDE SEQUENCE [LARGE SCALE GENOMIC DNA]</scope>
</reference>
<evidence type="ECO:0000313" key="1">
    <source>
        <dbReference type="EMBL" id="GBN12451.1"/>
    </source>
</evidence>
<dbReference type="Proteomes" id="UP000499080">
    <property type="component" value="Unassembled WGS sequence"/>
</dbReference>
<comment type="caution">
    <text evidence="1">The sequence shown here is derived from an EMBL/GenBank/DDBJ whole genome shotgun (WGS) entry which is preliminary data.</text>
</comment>
<evidence type="ECO:0000313" key="2">
    <source>
        <dbReference type="Proteomes" id="UP000499080"/>
    </source>
</evidence>
<accession>A0A4Y2LCH6</accession>
<proteinExistence type="predicted"/>
<gene>
    <name evidence="1" type="ORF">AVEN_146685_1</name>
</gene>
<sequence>MEESEQVENFCGASFCTTEQHVNAKLSKVTRDNNDCKDFEDWFIFLNPFPFLWHVSLISTGVVGDKKIKCHLSDRFGHSSLESNDGNNFGQLKFSPIKRVVAMRGFTISVNVHEKFVITYPRINWTPAIFWSLFHGLNQKRQKSKRLVLCIEAGGVAVFYPTPE</sequence>